<dbReference type="NCBIfam" id="TIGR01730">
    <property type="entry name" value="RND_mfp"/>
    <property type="match status" value="1"/>
</dbReference>
<accession>F0SER9</accession>
<name>F0SER9_PSESL</name>
<feature type="domain" description="Multidrug resistance protein MdtA-like barrel-sandwich hybrid" evidence="6">
    <location>
        <begin position="61"/>
        <end position="221"/>
    </location>
</feature>
<evidence type="ECO:0000256" key="3">
    <source>
        <dbReference type="ARBA" id="ARBA00023054"/>
    </source>
</evidence>
<reference evidence="7 8" key="1">
    <citation type="journal article" date="2011" name="Stand. Genomic Sci.">
        <title>Complete genome sequence of the gliding, heparinolytic Pedobacter saltans type strain (113).</title>
        <authorList>
            <person name="Liolios K."/>
            <person name="Sikorski J."/>
            <person name="Lu M."/>
            <person name="Nolan M."/>
            <person name="Lapidus A."/>
            <person name="Lucas S."/>
            <person name="Hammon N."/>
            <person name="Deshpande S."/>
            <person name="Cheng J.F."/>
            <person name="Tapia R."/>
            <person name="Han C."/>
            <person name="Goodwin L."/>
            <person name="Pitluck S."/>
            <person name="Huntemann M."/>
            <person name="Ivanova N."/>
            <person name="Pagani I."/>
            <person name="Mavromatis K."/>
            <person name="Ovchinikova G."/>
            <person name="Pati A."/>
            <person name="Chen A."/>
            <person name="Palaniappan K."/>
            <person name="Land M."/>
            <person name="Hauser L."/>
            <person name="Brambilla E.M."/>
            <person name="Kotsyurbenko O."/>
            <person name="Rohde M."/>
            <person name="Tindall B.J."/>
            <person name="Abt B."/>
            <person name="Goker M."/>
            <person name="Detter J.C."/>
            <person name="Woyke T."/>
            <person name="Bristow J."/>
            <person name="Eisen J.A."/>
            <person name="Markowitz V."/>
            <person name="Hugenholtz P."/>
            <person name="Klenk H.P."/>
            <person name="Kyrpides N.C."/>
        </authorList>
    </citation>
    <scope>NUCLEOTIDE SEQUENCE [LARGE SCALE GENOMIC DNA]</scope>
    <source>
        <strain evidence="8">ATCC 51119 / DSM 12145 / JCM 21818 / LMG 10337 / NBRC 100064 / NCIMB 13643</strain>
    </source>
</reference>
<dbReference type="GO" id="GO:0016020">
    <property type="term" value="C:membrane"/>
    <property type="evidence" value="ECO:0007669"/>
    <property type="project" value="InterPro"/>
</dbReference>
<dbReference type="HOGENOM" id="CLU_018816_14_1_10"/>
<keyword evidence="3 4" id="KW-0175">Coiled coil</keyword>
<comment type="subcellular location">
    <subcellularLocation>
        <location evidence="1">Cell envelope</location>
    </subcellularLocation>
</comment>
<dbReference type="Pfam" id="PF25917">
    <property type="entry name" value="BSH_RND"/>
    <property type="match status" value="1"/>
</dbReference>
<dbReference type="GO" id="GO:0030313">
    <property type="term" value="C:cell envelope"/>
    <property type="evidence" value="ECO:0007669"/>
    <property type="project" value="UniProtKB-SubCell"/>
</dbReference>
<feature type="domain" description="Multidrug resistance protein MdtA-like alpha-helical hairpin" evidence="5">
    <location>
        <begin position="117"/>
        <end position="184"/>
    </location>
</feature>
<reference evidence="8" key="2">
    <citation type="submission" date="2011-02" db="EMBL/GenBank/DDBJ databases">
        <title>The complete genome of Pedobacter saltans DSM 12145.</title>
        <authorList>
            <consortium name="US DOE Joint Genome Institute (JGI-PGF)"/>
            <person name="Lucas S."/>
            <person name="Copeland A."/>
            <person name="Lapidus A."/>
            <person name="Bruce D."/>
            <person name="Goodwin L."/>
            <person name="Pitluck S."/>
            <person name="Kyrpides N."/>
            <person name="Mavromatis K."/>
            <person name="Pagani I."/>
            <person name="Ivanova N."/>
            <person name="Ovchinnikova G."/>
            <person name="Lu M."/>
            <person name="Detter J.C."/>
            <person name="Han C."/>
            <person name="Land M."/>
            <person name="Hauser L."/>
            <person name="Markowitz V."/>
            <person name="Cheng J.-F."/>
            <person name="Hugenholtz P."/>
            <person name="Woyke T."/>
            <person name="Wu D."/>
            <person name="Tindall B."/>
            <person name="Pomrenke H.G."/>
            <person name="Brambilla E."/>
            <person name="Klenk H.-P."/>
            <person name="Eisen J.A."/>
        </authorList>
    </citation>
    <scope>NUCLEOTIDE SEQUENCE [LARGE SCALE GENOMIC DNA]</scope>
    <source>
        <strain evidence="8">ATCC 51119 / DSM 12145 / JCM 21818 / LMG 10337 / NBRC 100064 / NCIMB 13643</strain>
    </source>
</reference>
<evidence type="ECO:0000313" key="8">
    <source>
        <dbReference type="Proteomes" id="UP000000310"/>
    </source>
</evidence>
<evidence type="ECO:0000256" key="1">
    <source>
        <dbReference type="ARBA" id="ARBA00004196"/>
    </source>
</evidence>
<dbReference type="eggNOG" id="COG0845">
    <property type="taxonomic scope" value="Bacteria"/>
</dbReference>
<dbReference type="AlphaFoldDB" id="F0SER9"/>
<dbReference type="PANTHER" id="PTHR32347">
    <property type="entry name" value="EFFLUX SYSTEM COMPONENT YKNX-RELATED"/>
    <property type="match status" value="1"/>
</dbReference>
<feature type="coiled-coil region" evidence="4">
    <location>
        <begin position="108"/>
        <end position="135"/>
    </location>
</feature>
<dbReference type="Pfam" id="PF25876">
    <property type="entry name" value="HH_MFP_RND"/>
    <property type="match status" value="1"/>
</dbReference>
<dbReference type="OrthoDB" id="9809068at2"/>
<proteinExistence type="inferred from homology"/>
<evidence type="ECO:0000313" key="7">
    <source>
        <dbReference type="EMBL" id="ADY52985.1"/>
    </source>
</evidence>
<dbReference type="KEGG" id="psn:Pedsa_2438"/>
<keyword evidence="8" id="KW-1185">Reference proteome</keyword>
<dbReference type="InterPro" id="IPR006143">
    <property type="entry name" value="RND_pump_MFP"/>
</dbReference>
<dbReference type="GO" id="GO:0015562">
    <property type="term" value="F:efflux transmembrane transporter activity"/>
    <property type="evidence" value="ECO:0007669"/>
    <property type="project" value="InterPro"/>
</dbReference>
<dbReference type="InterPro" id="IPR050465">
    <property type="entry name" value="UPF0194_transport"/>
</dbReference>
<comment type="similarity">
    <text evidence="2">Belongs to the membrane fusion protein (MFP) (TC 8.A.1) family.</text>
</comment>
<evidence type="ECO:0000256" key="4">
    <source>
        <dbReference type="SAM" id="Coils"/>
    </source>
</evidence>
<evidence type="ECO:0000259" key="6">
    <source>
        <dbReference type="Pfam" id="PF25917"/>
    </source>
</evidence>
<dbReference type="RefSeq" id="WP_013633470.1">
    <property type="nucleotide sequence ID" value="NC_015177.1"/>
</dbReference>
<protein>
    <submittedName>
        <fullName evidence="7">Efflux transporter, RND family, MFP subunit</fullName>
    </submittedName>
</protein>
<dbReference type="Proteomes" id="UP000000310">
    <property type="component" value="Chromosome"/>
</dbReference>
<dbReference type="Gene3D" id="2.40.30.170">
    <property type="match status" value="1"/>
</dbReference>
<evidence type="ECO:0000259" key="5">
    <source>
        <dbReference type="Pfam" id="PF25876"/>
    </source>
</evidence>
<dbReference type="Gene3D" id="2.40.50.100">
    <property type="match status" value="2"/>
</dbReference>
<dbReference type="SUPFAM" id="SSF111369">
    <property type="entry name" value="HlyD-like secretion proteins"/>
    <property type="match status" value="1"/>
</dbReference>
<dbReference type="STRING" id="762903.Pedsa_2438"/>
<gene>
    <name evidence="7" type="ordered locus">Pedsa_2438</name>
</gene>
<organism evidence="7 8">
    <name type="scientific">Pseudopedobacter saltans (strain ATCC 51119 / DSM 12145 / JCM 21818 / CCUG 39354 / LMG 10337 / NBRC 100064 / NCIMB 13643)</name>
    <name type="common">Pedobacter saltans</name>
    <dbReference type="NCBI Taxonomy" id="762903"/>
    <lineage>
        <taxon>Bacteria</taxon>
        <taxon>Pseudomonadati</taxon>
        <taxon>Bacteroidota</taxon>
        <taxon>Sphingobacteriia</taxon>
        <taxon>Sphingobacteriales</taxon>
        <taxon>Sphingobacteriaceae</taxon>
        <taxon>Pseudopedobacter</taxon>
    </lineage>
</organism>
<dbReference type="InterPro" id="IPR058625">
    <property type="entry name" value="MdtA-like_BSH"/>
</dbReference>
<dbReference type="Gene3D" id="2.40.420.20">
    <property type="match status" value="1"/>
</dbReference>
<sequence length="437" mass="47280">MSKKLKRILIIGGVLVVLLIIATKAGWIGKSKAIKVAVSKVETKDIIETVSASGKIQPEVQVKLSPEVSGEIVELNVREGDIVKKGQLLCKIKPDILVSGYDRSVASYNAQKAAVGSAQQQIVQAEANFKNVEARFKRNQTLYKDKVISASEFDAAQAEYLTAKANLESAKQGLVGAKFNLEQSGAAVKEASDNLARTNIYAPVDGVVSKLSVEKGERVVGTAQMSGTEIMTIADLSSMEVNVEVNENDINRLSLGDTSIIEVDAFMGRKFKGVVTEIASSANIVGESVDQVTNFAVKVKILPESYMDVAQKNKLPSPFRPGLSATVDIQTNRSRGMVVPIQAVTARENENTDNNKAKEGDKQKAKTKEYVFIVDGNKAKQQEVKTGIQDNQYIIVEGLKANQEVISAPYSAISKDLKDGAEIEVVDKSKLFSDVKK</sequence>
<dbReference type="InterPro" id="IPR058624">
    <property type="entry name" value="MdtA-like_HH"/>
</dbReference>
<dbReference type="Gene3D" id="1.10.287.470">
    <property type="entry name" value="Helix hairpin bin"/>
    <property type="match status" value="1"/>
</dbReference>
<dbReference type="EMBL" id="CP002545">
    <property type="protein sequence ID" value="ADY52985.1"/>
    <property type="molecule type" value="Genomic_DNA"/>
</dbReference>
<evidence type="ECO:0000256" key="2">
    <source>
        <dbReference type="ARBA" id="ARBA00009477"/>
    </source>
</evidence>